<dbReference type="EMBL" id="BSXT01019667">
    <property type="protein sequence ID" value="GMG18633.1"/>
    <property type="molecule type" value="Genomic_DNA"/>
</dbReference>
<feature type="domain" description="Reverse transcriptase Ty1/copia-type" evidence="1">
    <location>
        <begin position="2"/>
        <end position="51"/>
    </location>
</feature>
<dbReference type="InterPro" id="IPR043502">
    <property type="entry name" value="DNA/RNA_pol_sf"/>
</dbReference>
<keyword evidence="3" id="KW-1185">Reference proteome</keyword>
<accession>A0A9W7DD88</accession>
<evidence type="ECO:0000259" key="1">
    <source>
        <dbReference type="Pfam" id="PF07727"/>
    </source>
</evidence>
<proteinExistence type="predicted"/>
<gene>
    <name evidence="2" type="ORF">Pfra01_003072900</name>
</gene>
<dbReference type="Pfam" id="PF07727">
    <property type="entry name" value="RVT_2"/>
    <property type="match status" value="1"/>
</dbReference>
<dbReference type="Proteomes" id="UP001165121">
    <property type="component" value="Unassembled WGS sequence"/>
</dbReference>
<reference evidence="2" key="1">
    <citation type="submission" date="2023-04" db="EMBL/GenBank/DDBJ databases">
        <title>Phytophthora fragariaefolia NBRC 109709.</title>
        <authorList>
            <person name="Ichikawa N."/>
            <person name="Sato H."/>
            <person name="Tonouchi N."/>
        </authorList>
    </citation>
    <scope>NUCLEOTIDE SEQUENCE</scope>
    <source>
        <strain evidence="2">NBRC 109709</strain>
    </source>
</reference>
<dbReference type="SUPFAM" id="SSF56672">
    <property type="entry name" value="DNA/RNA polymerases"/>
    <property type="match status" value="1"/>
</dbReference>
<dbReference type="InterPro" id="IPR013103">
    <property type="entry name" value="RVT_2"/>
</dbReference>
<organism evidence="2 3">
    <name type="scientific">Phytophthora fragariaefolia</name>
    <dbReference type="NCBI Taxonomy" id="1490495"/>
    <lineage>
        <taxon>Eukaryota</taxon>
        <taxon>Sar</taxon>
        <taxon>Stramenopiles</taxon>
        <taxon>Oomycota</taxon>
        <taxon>Peronosporomycetes</taxon>
        <taxon>Peronosporales</taxon>
        <taxon>Peronosporaceae</taxon>
        <taxon>Phytophthora</taxon>
    </lineage>
</organism>
<protein>
    <submittedName>
        <fullName evidence="2">Unnamed protein product</fullName>
    </submittedName>
</protein>
<evidence type="ECO:0000313" key="3">
    <source>
        <dbReference type="Proteomes" id="UP001165121"/>
    </source>
</evidence>
<comment type="caution">
    <text evidence="2">The sequence shown here is derived from an EMBL/GenBank/DDBJ whole genome shotgun (WGS) entry which is preliminary data.</text>
</comment>
<evidence type="ECO:0000313" key="2">
    <source>
        <dbReference type="EMBL" id="GMG18633.1"/>
    </source>
</evidence>
<dbReference type="AlphaFoldDB" id="A0A9W7DD88"/>
<sequence>MIFVALYVDDLVLASSSDKMLKETKQALSDRFEMTDMGQLKYFLGMEIEQNVVTGDEGRLGILHLETCLRHRRGLERGEGRHLRG</sequence>
<dbReference type="OrthoDB" id="115924at2759"/>
<name>A0A9W7DD88_9STRA</name>